<protein>
    <recommendedName>
        <fullName evidence="3">Ubiquitin-conjugating enzyme E2C-binding protein</fullName>
    </recommendedName>
</protein>
<sequence>MKKKTRRRKKETDARTMVQYVVEWLPRINRIAIVVEGWERVQIESVEGTFLSILGDDGQREDISLPVEVEENVNLPYEFEKGRNDLEYIVKIRSKSSEKYDNLIMSLPDGKWTKEDLCLDPEFSIECLQCKQKIINKDNCRVLNNMPSEFWMELMDYWHCHKPDVGETKFGSYSQYETLKPSENEILIGNSFFQGTPATLKNAVLEKDSNMLLCKNCSVVLGQTTAGPLYKLYKWKLRLRRNGMTYHFPPELDVMLSLISVVKANSCRYALLKSGGKRLLVWIFSFDLGVTLTGNKQLKRSMKLLYTDNDATTNHCIERQNAEELDIQETTFHAFYDGLQRVNALLPSNMKVVGEWSISYVSLVE</sequence>
<name>A0ABN8VHT8_SACEU</name>
<evidence type="ECO:0000313" key="2">
    <source>
        <dbReference type="Proteomes" id="UP001152964"/>
    </source>
</evidence>
<reference evidence="1" key="1">
    <citation type="submission" date="2022-08" db="EMBL/GenBank/DDBJ databases">
        <authorList>
            <person name="Byrne P K."/>
        </authorList>
    </citation>
    <scope>NUCLEOTIDE SEQUENCE</scope>
    <source>
        <strain evidence="1">UCD650</strain>
    </source>
</reference>
<dbReference type="PANTHER" id="PTHR31531:SF2">
    <property type="entry name" value="E3 UBIQUITIN-PROTEIN LIGASE E3D"/>
    <property type="match status" value="1"/>
</dbReference>
<accession>A0ABN8VHT8</accession>
<gene>
    <name evidence="1" type="primary">U6500J03310</name>
    <name evidence="1" type="ORF">SEUBUCD650_0J03310</name>
</gene>
<proteinExistence type="predicted"/>
<dbReference type="EMBL" id="OX291500">
    <property type="protein sequence ID" value="CAI1525361.1"/>
    <property type="molecule type" value="Genomic_DNA"/>
</dbReference>
<organism evidence="1 2">
    <name type="scientific">Saccharomyces eubayanus</name>
    <name type="common">Yeast</name>
    <dbReference type="NCBI Taxonomy" id="1080349"/>
    <lineage>
        <taxon>Eukaryota</taxon>
        <taxon>Fungi</taxon>
        <taxon>Dikarya</taxon>
        <taxon>Ascomycota</taxon>
        <taxon>Saccharomycotina</taxon>
        <taxon>Saccharomycetes</taxon>
        <taxon>Saccharomycetales</taxon>
        <taxon>Saccharomycetaceae</taxon>
        <taxon>Saccharomyces</taxon>
    </lineage>
</organism>
<keyword evidence="2" id="KW-1185">Reference proteome</keyword>
<dbReference type="InterPro" id="IPR019193">
    <property type="entry name" value="UBQ-conj_enz_E2-bd_prot"/>
</dbReference>
<dbReference type="PANTHER" id="PTHR31531">
    <property type="entry name" value="E3 UBIQUITIN-PROTEIN LIGASE E3D FAMILY MEMBER"/>
    <property type="match status" value="1"/>
</dbReference>
<dbReference type="Pfam" id="PF09814">
    <property type="entry name" value="HECT_2"/>
    <property type="match status" value="1"/>
</dbReference>
<evidence type="ECO:0008006" key="3">
    <source>
        <dbReference type="Google" id="ProtNLM"/>
    </source>
</evidence>
<evidence type="ECO:0000313" key="1">
    <source>
        <dbReference type="EMBL" id="CAI1525361.1"/>
    </source>
</evidence>
<dbReference type="Proteomes" id="UP001152964">
    <property type="component" value="Chromosome 10"/>
</dbReference>